<dbReference type="EMBL" id="JBHSHC010000106">
    <property type="protein sequence ID" value="MFC4768456.1"/>
    <property type="molecule type" value="Genomic_DNA"/>
</dbReference>
<gene>
    <name evidence="6" type="ORF">ACFO8Q_13995</name>
</gene>
<sequence>MIDLSILHANMVDLLILCLISWFTIIGWRRGGYRSLLDCMSIGSAIAVVVFTIPLFRDQLIDGDWAWQLRNWIHEMMRTVPTFGFSNAEMGPADKLYHLLIVGAGALTVWIGIQMILQVFQTVWKEPSGSIASRVTGTLLGTCIGSVFSIYMVQCLGPLSWLRGWEALDHYLAKSFFVWAFMNLMVI</sequence>
<dbReference type="InterPro" id="IPR003825">
    <property type="entry name" value="Colicin-V_CvpA"/>
</dbReference>
<dbReference type="Proteomes" id="UP001596002">
    <property type="component" value="Unassembled WGS sequence"/>
</dbReference>
<evidence type="ECO:0000256" key="3">
    <source>
        <dbReference type="ARBA" id="ARBA00022989"/>
    </source>
</evidence>
<comment type="subcellular location">
    <subcellularLocation>
        <location evidence="1">Membrane</location>
        <topology evidence="1">Multi-pass membrane protein</topology>
    </subcellularLocation>
</comment>
<evidence type="ECO:0000313" key="6">
    <source>
        <dbReference type="EMBL" id="MFC4768456.1"/>
    </source>
</evidence>
<keyword evidence="3 5" id="KW-1133">Transmembrane helix</keyword>
<evidence type="ECO:0000256" key="1">
    <source>
        <dbReference type="ARBA" id="ARBA00004141"/>
    </source>
</evidence>
<keyword evidence="2 5" id="KW-0812">Transmembrane</keyword>
<name>A0ABV9Q2M0_9BACL</name>
<evidence type="ECO:0000313" key="7">
    <source>
        <dbReference type="Proteomes" id="UP001596002"/>
    </source>
</evidence>
<feature type="transmembrane region" description="Helical" evidence="5">
    <location>
        <begin position="138"/>
        <end position="162"/>
    </location>
</feature>
<protein>
    <submittedName>
        <fullName evidence="6">CvpA family protein</fullName>
    </submittedName>
</protein>
<keyword evidence="4 5" id="KW-0472">Membrane</keyword>
<reference evidence="7" key="1">
    <citation type="journal article" date="2019" name="Int. J. Syst. Evol. Microbiol.">
        <title>The Global Catalogue of Microorganisms (GCM) 10K type strain sequencing project: providing services to taxonomists for standard genome sequencing and annotation.</title>
        <authorList>
            <consortium name="The Broad Institute Genomics Platform"/>
            <consortium name="The Broad Institute Genome Sequencing Center for Infectious Disease"/>
            <person name="Wu L."/>
            <person name="Ma J."/>
        </authorList>
    </citation>
    <scope>NUCLEOTIDE SEQUENCE [LARGE SCALE GENOMIC DNA]</scope>
    <source>
        <strain evidence="7">WYCCWR 12678</strain>
    </source>
</reference>
<dbReference type="Pfam" id="PF02674">
    <property type="entry name" value="Colicin_V"/>
    <property type="match status" value="1"/>
</dbReference>
<feature type="transmembrane region" description="Helical" evidence="5">
    <location>
        <begin position="6"/>
        <end position="28"/>
    </location>
</feature>
<comment type="caution">
    <text evidence="6">The sequence shown here is derived from an EMBL/GenBank/DDBJ whole genome shotgun (WGS) entry which is preliminary data.</text>
</comment>
<evidence type="ECO:0000256" key="2">
    <source>
        <dbReference type="ARBA" id="ARBA00022692"/>
    </source>
</evidence>
<evidence type="ECO:0000256" key="4">
    <source>
        <dbReference type="ARBA" id="ARBA00023136"/>
    </source>
</evidence>
<feature type="transmembrane region" description="Helical" evidence="5">
    <location>
        <begin position="35"/>
        <end position="56"/>
    </location>
</feature>
<evidence type="ECO:0000256" key="5">
    <source>
        <dbReference type="SAM" id="Phobius"/>
    </source>
</evidence>
<proteinExistence type="predicted"/>
<feature type="transmembrane region" description="Helical" evidence="5">
    <location>
        <begin position="96"/>
        <end position="117"/>
    </location>
</feature>
<organism evidence="6 7">
    <name type="scientific">Effusibacillus consociatus</name>
    <dbReference type="NCBI Taxonomy" id="1117041"/>
    <lineage>
        <taxon>Bacteria</taxon>
        <taxon>Bacillati</taxon>
        <taxon>Bacillota</taxon>
        <taxon>Bacilli</taxon>
        <taxon>Bacillales</taxon>
        <taxon>Alicyclobacillaceae</taxon>
        <taxon>Effusibacillus</taxon>
    </lineage>
</organism>
<dbReference type="RefSeq" id="WP_380026410.1">
    <property type="nucleotide sequence ID" value="NZ_JBHSHC010000106.1"/>
</dbReference>
<accession>A0ABV9Q2M0</accession>
<keyword evidence="7" id="KW-1185">Reference proteome</keyword>